<dbReference type="GO" id="GO:0000323">
    <property type="term" value="C:lytic vacuole"/>
    <property type="evidence" value="ECO:0007669"/>
    <property type="project" value="TreeGrafter"/>
</dbReference>
<dbReference type="AlphaFoldDB" id="A0A2U1NLD2"/>
<evidence type="ECO:0008006" key="3">
    <source>
        <dbReference type="Google" id="ProtNLM"/>
    </source>
</evidence>
<organism evidence="1 2">
    <name type="scientific">Artemisia annua</name>
    <name type="common">Sweet wormwood</name>
    <dbReference type="NCBI Taxonomy" id="35608"/>
    <lineage>
        <taxon>Eukaryota</taxon>
        <taxon>Viridiplantae</taxon>
        <taxon>Streptophyta</taxon>
        <taxon>Embryophyta</taxon>
        <taxon>Tracheophyta</taxon>
        <taxon>Spermatophyta</taxon>
        <taxon>Magnoliopsida</taxon>
        <taxon>eudicotyledons</taxon>
        <taxon>Gunneridae</taxon>
        <taxon>Pentapetalae</taxon>
        <taxon>asterids</taxon>
        <taxon>campanulids</taxon>
        <taxon>Asterales</taxon>
        <taxon>Asteraceae</taxon>
        <taxon>Asteroideae</taxon>
        <taxon>Anthemideae</taxon>
        <taxon>Artemisiinae</taxon>
        <taxon>Artemisia</taxon>
    </lineage>
</organism>
<dbReference type="GO" id="GO:0035493">
    <property type="term" value="P:SNARE complex assembly"/>
    <property type="evidence" value="ECO:0007669"/>
    <property type="project" value="TreeGrafter"/>
</dbReference>
<dbReference type="PANTHER" id="PTHR15157:SF24">
    <property type="entry name" value="VACUOLAR PROTEIN SORTING 38"/>
    <property type="match status" value="1"/>
</dbReference>
<protein>
    <recommendedName>
        <fullName evidence="3">UV radiation resistance protein/autophagy-related protein 14</fullName>
    </recommendedName>
</protein>
<comment type="caution">
    <text evidence="1">The sequence shown here is derived from an EMBL/GenBank/DDBJ whole genome shotgun (WGS) entry which is preliminary data.</text>
</comment>
<dbReference type="Proteomes" id="UP000245207">
    <property type="component" value="Unassembled WGS sequence"/>
</dbReference>
<dbReference type="EMBL" id="PKPP01002593">
    <property type="protein sequence ID" value="PWA74260.1"/>
    <property type="molecule type" value="Genomic_DNA"/>
</dbReference>
<evidence type="ECO:0000313" key="1">
    <source>
        <dbReference type="EMBL" id="PWA74260.1"/>
    </source>
</evidence>
<name>A0A2U1NLD2_ARTAN</name>
<dbReference type="GO" id="GO:0000149">
    <property type="term" value="F:SNARE binding"/>
    <property type="evidence" value="ECO:0007669"/>
    <property type="project" value="TreeGrafter"/>
</dbReference>
<dbReference type="PANTHER" id="PTHR15157">
    <property type="entry name" value="UV RADIATION RESISTANCE-ASSOCIATED GENE PROTEIN"/>
    <property type="match status" value="1"/>
</dbReference>
<keyword evidence="2" id="KW-1185">Reference proteome</keyword>
<dbReference type="STRING" id="35608.A0A2U1NLD2"/>
<reference evidence="1 2" key="1">
    <citation type="journal article" date="2018" name="Mol. Plant">
        <title>The genome of Artemisia annua provides insight into the evolution of Asteraceae family and artemisinin biosynthesis.</title>
        <authorList>
            <person name="Shen Q."/>
            <person name="Zhang L."/>
            <person name="Liao Z."/>
            <person name="Wang S."/>
            <person name="Yan T."/>
            <person name="Shi P."/>
            <person name="Liu M."/>
            <person name="Fu X."/>
            <person name="Pan Q."/>
            <person name="Wang Y."/>
            <person name="Lv Z."/>
            <person name="Lu X."/>
            <person name="Zhang F."/>
            <person name="Jiang W."/>
            <person name="Ma Y."/>
            <person name="Chen M."/>
            <person name="Hao X."/>
            <person name="Li L."/>
            <person name="Tang Y."/>
            <person name="Lv G."/>
            <person name="Zhou Y."/>
            <person name="Sun X."/>
            <person name="Brodelius P.E."/>
            <person name="Rose J.K.C."/>
            <person name="Tang K."/>
        </authorList>
    </citation>
    <scope>NUCLEOTIDE SEQUENCE [LARGE SCALE GENOMIC DNA]</scope>
    <source>
        <strain evidence="2">cv. Huhao1</strain>
        <tissue evidence="1">Leaf</tissue>
    </source>
</reference>
<gene>
    <name evidence="1" type="ORF">CTI12_AA254230</name>
</gene>
<proteinExistence type="predicted"/>
<sequence>MINFRDGIKEEEIKIVEWEDYQEEVARFSSLSSALQQANHNKNLIQHKLHSLLHPPGFNELSIVGQLEAESLKWSNELDEMREKLESRKLVMGNMSMQSKVVREKTKKQEEQLNSKIRSLLMAGSALSVANRQLQEANKSLGGEGGYVPLRNLQKFLRARQQFLVSQVSRLYPVKVVTGHTHDQEPESYTGRNGPGNLSAVQPLDAASLTISGVHLSVRPFTKMNFFTDKKEILSSATALGYVAHAVSLIALYIKLPLRYPVRLGASRTYICDYAPSLEAISDLTSISLPYSTSKPMEFPLFLDSQDTTRSAYAVFLLNKDVEQLLNFIGVESLGPRHVLVNFKQLLNHIFSREYIDT</sequence>
<dbReference type="OrthoDB" id="72772at2759"/>
<accession>A0A2U1NLD2</accession>
<dbReference type="GO" id="GO:0005768">
    <property type="term" value="C:endosome"/>
    <property type="evidence" value="ECO:0007669"/>
    <property type="project" value="TreeGrafter"/>
</dbReference>
<evidence type="ECO:0000313" key="2">
    <source>
        <dbReference type="Proteomes" id="UP000245207"/>
    </source>
</evidence>